<evidence type="ECO:0000256" key="10">
    <source>
        <dbReference type="RuleBase" id="RU364125"/>
    </source>
</evidence>
<evidence type="ECO:0000256" key="3">
    <source>
        <dbReference type="ARBA" id="ARBA00008281"/>
    </source>
</evidence>
<evidence type="ECO:0000256" key="9">
    <source>
        <dbReference type="ARBA" id="ARBA00023136"/>
    </source>
</evidence>
<dbReference type="Pfam" id="PF03748">
    <property type="entry name" value="FliL"/>
    <property type="match status" value="1"/>
</dbReference>
<comment type="caution">
    <text evidence="11">The sequence shown here is derived from an EMBL/GenBank/DDBJ whole genome shotgun (WGS) entry which is preliminary data.</text>
</comment>
<keyword evidence="9 10" id="KW-0472">Membrane</keyword>
<evidence type="ECO:0000256" key="4">
    <source>
        <dbReference type="ARBA" id="ARBA00022475"/>
    </source>
</evidence>
<evidence type="ECO:0000256" key="5">
    <source>
        <dbReference type="ARBA" id="ARBA00022500"/>
    </source>
</evidence>
<sequence length="174" mass="18374">MTELTVVETPPAPPARDSMRPVILAAVILTVLAVLLGGGIGYLMSSSIEENIARKEKDAAAAATEPPMPTRYTGDIALVNIRPVTANLMSPETVFIRLEASMVLGRETAADAGAVSALSAEISQDILTFLSTLTLAQVQGPAGLQNLREDLNDRVAIRSAGKVHELILETMVVQ</sequence>
<evidence type="ECO:0000256" key="8">
    <source>
        <dbReference type="ARBA" id="ARBA00022989"/>
    </source>
</evidence>
<comment type="function">
    <text evidence="1 10">Controls the rotational direction of flagella during chemotaxis.</text>
</comment>
<organism evidence="11 12">
    <name type="scientific">Pseudochelatococcus contaminans</name>
    <dbReference type="NCBI Taxonomy" id="1538103"/>
    <lineage>
        <taxon>Bacteria</taxon>
        <taxon>Pseudomonadati</taxon>
        <taxon>Pseudomonadota</taxon>
        <taxon>Alphaproteobacteria</taxon>
        <taxon>Hyphomicrobiales</taxon>
        <taxon>Chelatococcaceae</taxon>
        <taxon>Pseudochelatococcus</taxon>
    </lineage>
</organism>
<evidence type="ECO:0000313" key="12">
    <source>
        <dbReference type="Proteomes" id="UP000537592"/>
    </source>
</evidence>
<dbReference type="Proteomes" id="UP000537592">
    <property type="component" value="Unassembled WGS sequence"/>
</dbReference>
<dbReference type="GO" id="GO:0005886">
    <property type="term" value="C:plasma membrane"/>
    <property type="evidence" value="ECO:0007669"/>
    <property type="project" value="UniProtKB-SubCell"/>
</dbReference>
<keyword evidence="10" id="KW-0997">Cell inner membrane</keyword>
<evidence type="ECO:0000256" key="7">
    <source>
        <dbReference type="ARBA" id="ARBA00022779"/>
    </source>
</evidence>
<dbReference type="EMBL" id="JACICC010000001">
    <property type="protein sequence ID" value="MBB3808030.1"/>
    <property type="molecule type" value="Genomic_DNA"/>
</dbReference>
<keyword evidence="4" id="KW-1003">Cell membrane</keyword>
<dbReference type="GO" id="GO:0006935">
    <property type="term" value="P:chemotaxis"/>
    <property type="evidence" value="ECO:0007669"/>
    <property type="project" value="UniProtKB-KW"/>
</dbReference>
<comment type="similarity">
    <text evidence="3 10">Belongs to the FliL family.</text>
</comment>
<gene>
    <name evidence="11" type="ORF">FHS81_000084</name>
</gene>
<proteinExistence type="inferred from homology"/>
<keyword evidence="8 10" id="KW-1133">Transmembrane helix</keyword>
<feature type="transmembrane region" description="Helical" evidence="10">
    <location>
        <begin position="22"/>
        <end position="45"/>
    </location>
</feature>
<evidence type="ECO:0000313" key="11">
    <source>
        <dbReference type="EMBL" id="MBB3808030.1"/>
    </source>
</evidence>
<keyword evidence="11" id="KW-0969">Cilium</keyword>
<dbReference type="GO" id="GO:0071973">
    <property type="term" value="P:bacterial-type flagellum-dependent cell motility"/>
    <property type="evidence" value="ECO:0007669"/>
    <property type="project" value="InterPro"/>
</dbReference>
<keyword evidence="11" id="KW-0282">Flagellum</keyword>
<dbReference type="AlphaFoldDB" id="A0A7W5Z0Y2"/>
<keyword evidence="7 10" id="KW-0283">Flagellar rotation</keyword>
<keyword evidence="12" id="KW-1185">Reference proteome</keyword>
<reference evidence="11 12" key="1">
    <citation type="submission" date="2020-08" db="EMBL/GenBank/DDBJ databases">
        <title>Genomic Encyclopedia of Type Strains, Phase IV (KMG-IV): sequencing the most valuable type-strain genomes for metagenomic binning, comparative biology and taxonomic classification.</title>
        <authorList>
            <person name="Goeker M."/>
        </authorList>
    </citation>
    <scope>NUCLEOTIDE SEQUENCE [LARGE SCALE GENOMIC DNA]</scope>
    <source>
        <strain evidence="11 12">DSM 28760</strain>
    </source>
</reference>
<comment type="subcellular location">
    <subcellularLocation>
        <location evidence="10">Cell inner membrane</location>
    </subcellularLocation>
    <subcellularLocation>
        <location evidence="2">Cell membrane</location>
        <topology evidence="2">Single-pass membrane protein</topology>
    </subcellularLocation>
</comment>
<keyword evidence="11" id="KW-0966">Cell projection</keyword>
<keyword evidence="6 10" id="KW-0812">Transmembrane</keyword>
<dbReference type="RefSeq" id="WP_183750082.1">
    <property type="nucleotide sequence ID" value="NZ_JACICC010000001.1"/>
</dbReference>
<evidence type="ECO:0000256" key="2">
    <source>
        <dbReference type="ARBA" id="ARBA00004162"/>
    </source>
</evidence>
<name>A0A7W5Z0Y2_9HYPH</name>
<dbReference type="InterPro" id="IPR005503">
    <property type="entry name" value="FliL"/>
</dbReference>
<protein>
    <recommendedName>
        <fullName evidence="10">Flagellar protein FliL</fullName>
    </recommendedName>
</protein>
<accession>A0A7W5Z0Y2</accession>
<evidence type="ECO:0000256" key="1">
    <source>
        <dbReference type="ARBA" id="ARBA00002254"/>
    </source>
</evidence>
<evidence type="ECO:0000256" key="6">
    <source>
        <dbReference type="ARBA" id="ARBA00022692"/>
    </source>
</evidence>
<dbReference type="GO" id="GO:0009425">
    <property type="term" value="C:bacterial-type flagellum basal body"/>
    <property type="evidence" value="ECO:0007669"/>
    <property type="project" value="InterPro"/>
</dbReference>
<keyword evidence="5 10" id="KW-0145">Chemotaxis</keyword>